<dbReference type="AlphaFoldDB" id="A0A3P3EVG1"/>
<name>A0A3P3EVG1_9HYPH</name>
<dbReference type="RefSeq" id="WP_125006520.1">
    <property type="nucleotide sequence ID" value="NZ_RQXT01000071.1"/>
</dbReference>
<comment type="caution">
    <text evidence="1">The sequence shown here is derived from an EMBL/GenBank/DDBJ whole genome shotgun (WGS) entry which is preliminary data.</text>
</comment>
<keyword evidence="2" id="KW-1185">Reference proteome</keyword>
<dbReference type="Proteomes" id="UP000273786">
    <property type="component" value="Unassembled WGS sequence"/>
</dbReference>
<evidence type="ECO:0000313" key="2">
    <source>
        <dbReference type="Proteomes" id="UP000273786"/>
    </source>
</evidence>
<dbReference type="EMBL" id="RQXT01000071">
    <property type="protein sequence ID" value="RRH90167.1"/>
    <property type="molecule type" value="Genomic_DNA"/>
</dbReference>
<organism evidence="1 2">
    <name type="scientific">Mesorhizobium tamadayense</name>
    <dbReference type="NCBI Taxonomy" id="425306"/>
    <lineage>
        <taxon>Bacteria</taxon>
        <taxon>Pseudomonadati</taxon>
        <taxon>Pseudomonadota</taxon>
        <taxon>Alphaproteobacteria</taxon>
        <taxon>Hyphomicrobiales</taxon>
        <taxon>Phyllobacteriaceae</taxon>
        <taxon>Mesorhizobium</taxon>
    </lineage>
</organism>
<proteinExistence type="predicted"/>
<sequence>MSAAKVAATWKSDLMPALLAALVALAINAWMGPSPLADAGGRPFLGAFGKIDFPIPFLNALLPV</sequence>
<protein>
    <submittedName>
        <fullName evidence="1">Uncharacterized protein</fullName>
    </submittedName>
</protein>
<reference evidence="1 2" key="1">
    <citation type="submission" date="2018-11" db="EMBL/GenBank/DDBJ databases">
        <title>the genome of Mesorhizobium tamadayense DSM 28320.</title>
        <authorList>
            <person name="Gao J."/>
        </authorList>
    </citation>
    <scope>NUCLEOTIDE SEQUENCE [LARGE SCALE GENOMIC DNA]</scope>
    <source>
        <strain evidence="1 2">DSM 28320</strain>
    </source>
</reference>
<accession>A0A3P3EVG1</accession>
<gene>
    <name evidence="1" type="ORF">EH240_33365</name>
</gene>
<evidence type="ECO:0000313" key="1">
    <source>
        <dbReference type="EMBL" id="RRH90167.1"/>
    </source>
</evidence>